<dbReference type="PROSITE" id="PS50268">
    <property type="entry name" value="CADHERIN_2"/>
    <property type="match status" value="1"/>
</dbReference>
<accession>A0AA42C8Q4</accession>
<sequence>MLLCIWIGLNDVAGQNTAPVLDAIGDKSVNELESLTFSATASDSDLPEQTLTFSLDAASISAGMNISSAGAFSWTPSESQGGAVYPVTVTVTDNGTGPDNLSDSETINITVAEVNTAPVLGAIGNKNVNEQSTLSFTATATDLDLPAQTLTFSLDAASISAGMSISSAGVFSWTPSESQGGSVYPVTVTVTDNGTGLDNLSDSETINITVAEVNDAPVVGDIAGQTIAEGGTFSTINLDDYVTDPDHADSEMTWTATGQSQLTVTISASRVATITAPSAEWNGSEEITFRATDPGGLFDSDAAVFAMTAENDAPVVGDIAGQTIAEGGTFSTINLDDYVTDPDHADSEMSWTATGQSQLTVTISAGRVATISIPSADWSGS</sequence>
<dbReference type="InterPro" id="IPR006644">
    <property type="entry name" value="Cadg"/>
</dbReference>
<dbReference type="SMART" id="SM00736">
    <property type="entry name" value="CADG"/>
    <property type="match status" value="2"/>
</dbReference>
<proteinExistence type="predicted"/>
<feature type="non-terminal residue" evidence="2">
    <location>
        <position position="381"/>
    </location>
</feature>
<gene>
    <name evidence="2" type="ORF">N2K84_19780</name>
</gene>
<comment type="caution">
    <text evidence="2">The sequence shown here is derived from an EMBL/GenBank/DDBJ whole genome shotgun (WGS) entry which is preliminary data.</text>
</comment>
<reference evidence="2" key="1">
    <citation type="submission" date="2022-10" db="EMBL/GenBank/DDBJ databases">
        <title>Gaoshiqiia sediminis gen. nov., sp. nov., isolated from coastal sediment.</title>
        <authorList>
            <person name="Yu W.X."/>
            <person name="Mu D.S."/>
            <person name="Du J.Z."/>
            <person name="Liang Y.Q."/>
        </authorList>
    </citation>
    <scope>NUCLEOTIDE SEQUENCE</scope>
    <source>
        <strain evidence="2">A06</strain>
    </source>
</reference>
<dbReference type="GO" id="GO:0007156">
    <property type="term" value="P:homophilic cell adhesion via plasma membrane adhesion molecules"/>
    <property type="evidence" value="ECO:0007669"/>
    <property type="project" value="InterPro"/>
</dbReference>
<dbReference type="GO" id="GO:0005509">
    <property type="term" value="F:calcium ion binding"/>
    <property type="evidence" value="ECO:0007669"/>
    <property type="project" value="InterPro"/>
</dbReference>
<dbReference type="AlphaFoldDB" id="A0AA42C8Q4"/>
<dbReference type="InterPro" id="IPR015919">
    <property type="entry name" value="Cadherin-like_sf"/>
</dbReference>
<feature type="domain" description="Cadherin" evidence="1">
    <location>
        <begin position="83"/>
        <end position="219"/>
    </location>
</feature>
<name>A0AA42C8Q4_9BACT</name>
<evidence type="ECO:0000259" key="1">
    <source>
        <dbReference type="PROSITE" id="PS50268"/>
    </source>
</evidence>
<dbReference type="RefSeq" id="WP_282593569.1">
    <property type="nucleotide sequence ID" value="NZ_JAPAAF010000071.1"/>
</dbReference>
<dbReference type="InterPro" id="IPR013783">
    <property type="entry name" value="Ig-like_fold"/>
</dbReference>
<evidence type="ECO:0000313" key="3">
    <source>
        <dbReference type="Proteomes" id="UP001163821"/>
    </source>
</evidence>
<organism evidence="2 3">
    <name type="scientific">Gaoshiqia sediminis</name>
    <dbReference type="NCBI Taxonomy" id="2986998"/>
    <lineage>
        <taxon>Bacteria</taxon>
        <taxon>Pseudomonadati</taxon>
        <taxon>Bacteroidota</taxon>
        <taxon>Bacteroidia</taxon>
        <taxon>Marinilabiliales</taxon>
        <taxon>Prolixibacteraceae</taxon>
        <taxon>Gaoshiqia</taxon>
    </lineage>
</organism>
<dbReference type="GO" id="GO:0016020">
    <property type="term" value="C:membrane"/>
    <property type="evidence" value="ECO:0007669"/>
    <property type="project" value="InterPro"/>
</dbReference>
<keyword evidence="3" id="KW-1185">Reference proteome</keyword>
<dbReference type="Gene3D" id="2.60.40.10">
    <property type="entry name" value="Immunoglobulins"/>
    <property type="match status" value="3"/>
</dbReference>
<dbReference type="InterPro" id="IPR002126">
    <property type="entry name" value="Cadherin-like_dom"/>
</dbReference>
<dbReference type="Proteomes" id="UP001163821">
    <property type="component" value="Unassembled WGS sequence"/>
</dbReference>
<dbReference type="Pfam" id="PF05345">
    <property type="entry name" value="He_PIG"/>
    <property type="match status" value="2"/>
</dbReference>
<dbReference type="SUPFAM" id="SSF49313">
    <property type="entry name" value="Cadherin-like"/>
    <property type="match status" value="2"/>
</dbReference>
<evidence type="ECO:0000313" key="2">
    <source>
        <dbReference type="EMBL" id="MCW0484984.1"/>
    </source>
</evidence>
<dbReference type="EMBL" id="JAPAAF010000071">
    <property type="protein sequence ID" value="MCW0484984.1"/>
    <property type="molecule type" value="Genomic_DNA"/>
</dbReference>
<protein>
    <submittedName>
        <fullName evidence="2">Cadherin-like domain-containing protein</fullName>
    </submittedName>
</protein>
<dbReference type="Pfam" id="PF17963">
    <property type="entry name" value="Big_9"/>
    <property type="match status" value="1"/>
</dbReference>